<feature type="signal peptide" evidence="1">
    <location>
        <begin position="1"/>
        <end position="16"/>
    </location>
</feature>
<dbReference type="Pfam" id="PF06707">
    <property type="entry name" value="DUF1194"/>
    <property type="match status" value="1"/>
</dbReference>
<dbReference type="AlphaFoldDB" id="A0A0L1JSK9"/>
<keyword evidence="4" id="KW-1185">Reference proteome</keyword>
<evidence type="ECO:0000313" key="3">
    <source>
        <dbReference type="EMBL" id="KNG94378.1"/>
    </source>
</evidence>
<dbReference type="Gene3D" id="3.40.50.410">
    <property type="entry name" value="von Willebrand factor, type A domain"/>
    <property type="match status" value="1"/>
</dbReference>
<dbReference type="InterPro" id="IPR010607">
    <property type="entry name" value="DUF1194"/>
</dbReference>
<dbReference type="STRING" id="1317121.ATO11_09305"/>
<feature type="domain" description="VWFA" evidence="2">
    <location>
        <begin position="20"/>
        <end position="205"/>
    </location>
</feature>
<evidence type="ECO:0000313" key="4">
    <source>
        <dbReference type="Proteomes" id="UP000036938"/>
    </source>
</evidence>
<feature type="chain" id="PRO_5005553873" evidence="1">
    <location>
        <begin position="17"/>
        <end position="218"/>
    </location>
</feature>
<dbReference type="CDD" id="cd00198">
    <property type="entry name" value="vWFA"/>
    <property type="match status" value="1"/>
</dbReference>
<reference evidence="3 4" key="1">
    <citation type="journal article" date="2015" name="Int. J. Syst. Evol. Microbiol.">
        <title>Aestuariivita atlantica sp. nov., isolated from deep sea sediment of the Atlantic Ocean.</title>
        <authorList>
            <person name="Li G."/>
            <person name="Lai Q."/>
            <person name="Du Y."/>
            <person name="Liu X."/>
            <person name="Sun F."/>
            <person name="Shao Z."/>
        </authorList>
    </citation>
    <scope>NUCLEOTIDE SEQUENCE [LARGE SCALE GENOMIC DNA]</scope>
    <source>
        <strain evidence="3 4">22II-S11-z3</strain>
    </source>
</reference>
<dbReference type="PROSITE" id="PS50234">
    <property type="entry name" value="VWFA"/>
    <property type="match status" value="1"/>
</dbReference>
<accession>A0A0L1JSK9</accession>
<organism evidence="3 4">
    <name type="scientific">Pseudaestuariivita atlantica</name>
    <dbReference type="NCBI Taxonomy" id="1317121"/>
    <lineage>
        <taxon>Bacteria</taxon>
        <taxon>Pseudomonadati</taxon>
        <taxon>Pseudomonadota</taxon>
        <taxon>Alphaproteobacteria</taxon>
        <taxon>Rhodobacterales</taxon>
        <taxon>Paracoccaceae</taxon>
        <taxon>Pseudaestuariivita</taxon>
    </lineage>
</organism>
<evidence type="ECO:0000259" key="2">
    <source>
        <dbReference type="PROSITE" id="PS50234"/>
    </source>
</evidence>
<proteinExistence type="predicted"/>
<dbReference type="OrthoDB" id="9792179at2"/>
<dbReference type="PATRIC" id="fig|1317121.7.peg.2472"/>
<dbReference type="RefSeq" id="WP_050530537.1">
    <property type="nucleotide sequence ID" value="NZ_AQQZ01000003.1"/>
</dbReference>
<sequence>MWRAPLLSCLAGPALACDLALALAVDVSGSVDASEYATQMQGLALALRDPVVSETLVRARAQVTLVQWTGSSRQATTLPWTPIASHADVEAFAARVAADPRVWRNFSTAIGEALAHTARAFEDVPQCRRRVIDVSGDGRSNEGQSPRATHAALRAQGITVNALVIESDASDLTGYFWENVITGDGAFVVTAQGFDQYPEKIRQKLLRETTRQVSRLEE</sequence>
<dbReference type="Proteomes" id="UP000036938">
    <property type="component" value="Unassembled WGS sequence"/>
</dbReference>
<evidence type="ECO:0000256" key="1">
    <source>
        <dbReference type="SAM" id="SignalP"/>
    </source>
</evidence>
<dbReference type="InterPro" id="IPR002035">
    <property type="entry name" value="VWF_A"/>
</dbReference>
<dbReference type="EMBL" id="AQQZ01000003">
    <property type="protein sequence ID" value="KNG94378.1"/>
    <property type="molecule type" value="Genomic_DNA"/>
</dbReference>
<gene>
    <name evidence="3" type="ORF">ATO11_09305</name>
</gene>
<dbReference type="SUPFAM" id="SSF53300">
    <property type="entry name" value="vWA-like"/>
    <property type="match status" value="1"/>
</dbReference>
<keyword evidence="1" id="KW-0732">Signal</keyword>
<protein>
    <submittedName>
        <fullName evidence="3">von Willebrand factor A</fullName>
    </submittedName>
</protein>
<dbReference type="InterPro" id="IPR036465">
    <property type="entry name" value="vWFA_dom_sf"/>
</dbReference>
<name>A0A0L1JSK9_9RHOB</name>
<comment type="caution">
    <text evidence="3">The sequence shown here is derived from an EMBL/GenBank/DDBJ whole genome shotgun (WGS) entry which is preliminary data.</text>
</comment>